<dbReference type="EMBL" id="SPHZ02000011">
    <property type="protein sequence ID" value="KAF0891828.1"/>
    <property type="molecule type" value="Genomic_DNA"/>
</dbReference>
<dbReference type="InterPro" id="IPR028364">
    <property type="entry name" value="Ribosomal_uL1/biogenesis"/>
</dbReference>
<dbReference type="Gene3D" id="3.30.190.20">
    <property type="match status" value="1"/>
</dbReference>
<protein>
    <recommendedName>
        <fullName evidence="3">Ribosomal protein L1</fullName>
    </recommendedName>
</protein>
<dbReference type="Proteomes" id="UP000479710">
    <property type="component" value="Unassembled WGS sequence"/>
</dbReference>
<comment type="caution">
    <text evidence="1">The sequence shown here is derived from an EMBL/GenBank/DDBJ whole genome shotgun (WGS) entry which is preliminary data.</text>
</comment>
<proteinExistence type="predicted"/>
<dbReference type="OrthoDB" id="10251727at2759"/>
<accession>A0A6G1BUQ1</accession>
<organism evidence="1 2">
    <name type="scientific">Oryza meyeriana var. granulata</name>
    <dbReference type="NCBI Taxonomy" id="110450"/>
    <lineage>
        <taxon>Eukaryota</taxon>
        <taxon>Viridiplantae</taxon>
        <taxon>Streptophyta</taxon>
        <taxon>Embryophyta</taxon>
        <taxon>Tracheophyta</taxon>
        <taxon>Spermatophyta</taxon>
        <taxon>Magnoliopsida</taxon>
        <taxon>Liliopsida</taxon>
        <taxon>Poales</taxon>
        <taxon>Poaceae</taxon>
        <taxon>BOP clade</taxon>
        <taxon>Oryzoideae</taxon>
        <taxon>Oryzeae</taxon>
        <taxon>Oryzinae</taxon>
        <taxon>Oryza</taxon>
        <taxon>Oryza meyeriana</taxon>
    </lineage>
</organism>
<sequence length="236" mass="25677">MTHHDRSDVARAVASLLRWLKHHPTPTPEPIYLLVTLKRAPVRRFEHSLRLPRSPFPSISLVSDRPPAELPDDIDPLPSSALGSLPAAARRGLVLVDRRLRVPSGKKAAAKDRVVPVDLADTAWAESAREAARRVELRVERGTCRAVRVGHAGMAQEEAVENVVAAVEAAAACVPRKWRNVRALHVKAPESIALPLYSSHGTGDDGKAEEAKRNGLAVKEQGILKKRKKISSAGCD</sequence>
<dbReference type="InterPro" id="IPR023674">
    <property type="entry name" value="Ribosomal_uL1-like"/>
</dbReference>
<gene>
    <name evidence="1" type="ORF">E2562_011007</name>
</gene>
<dbReference type="AlphaFoldDB" id="A0A6G1BUQ1"/>
<keyword evidence="2" id="KW-1185">Reference proteome</keyword>
<evidence type="ECO:0000313" key="1">
    <source>
        <dbReference type="EMBL" id="KAF0891828.1"/>
    </source>
</evidence>
<evidence type="ECO:0008006" key="3">
    <source>
        <dbReference type="Google" id="ProtNLM"/>
    </source>
</evidence>
<reference evidence="1 2" key="1">
    <citation type="submission" date="2019-11" db="EMBL/GenBank/DDBJ databases">
        <title>Whole genome sequence of Oryza granulata.</title>
        <authorList>
            <person name="Li W."/>
        </authorList>
    </citation>
    <scope>NUCLEOTIDE SEQUENCE [LARGE SCALE GENOMIC DNA]</scope>
    <source>
        <strain evidence="2">cv. Menghai</strain>
        <tissue evidence="1">Leaf</tissue>
    </source>
</reference>
<evidence type="ECO:0000313" key="2">
    <source>
        <dbReference type="Proteomes" id="UP000479710"/>
    </source>
</evidence>
<dbReference type="Pfam" id="PF00687">
    <property type="entry name" value="Ribosomal_L1"/>
    <property type="match status" value="1"/>
</dbReference>
<dbReference type="SUPFAM" id="SSF56808">
    <property type="entry name" value="Ribosomal protein L1"/>
    <property type="match status" value="1"/>
</dbReference>
<name>A0A6G1BUQ1_9ORYZ</name>